<evidence type="ECO:0000313" key="1">
    <source>
        <dbReference type="EMBL" id="KAA5534451.1"/>
    </source>
</evidence>
<gene>
    <name evidence="1" type="ORF">F0919_07450</name>
</gene>
<dbReference type="AlphaFoldDB" id="A0A5M6CGY5"/>
<dbReference type="RefSeq" id="WP_150032132.1">
    <property type="nucleotide sequence ID" value="NZ_VWSH01000002.1"/>
</dbReference>
<sequence length="104" mass="12255">MLPEQELQSILAHSFEIDFPEMISKEKIIEVLSWRVDKLIEGNPDKLFSMLYRLDISERKIKEAMATDNEVTKKIAVLIYERQLEKIISRRNFSAETPDDDLAW</sequence>
<proteinExistence type="predicted"/>
<dbReference type="Proteomes" id="UP000323632">
    <property type="component" value="Unassembled WGS sequence"/>
</dbReference>
<evidence type="ECO:0000313" key="2">
    <source>
        <dbReference type="Proteomes" id="UP000323632"/>
    </source>
</evidence>
<dbReference type="EMBL" id="VWSH01000002">
    <property type="protein sequence ID" value="KAA5534451.1"/>
    <property type="molecule type" value="Genomic_DNA"/>
</dbReference>
<accession>A0A5M6CGY5</accession>
<protein>
    <submittedName>
        <fullName evidence="1">Uncharacterized protein</fullName>
    </submittedName>
</protein>
<name>A0A5M6CGY5_9BACT</name>
<organism evidence="1 2">
    <name type="scientific">Taibaiella lutea</name>
    <dbReference type="NCBI Taxonomy" id="2608001"/>
    <lineage>
        <taxon>Bacteria</taxon>
        <taxon>Pseudomonadati</taxon>
        <taxon>Bacteroidota</taxon>
        <taxon>Chitinophagia</taxon>
        <taxon>Chitinophagales</taxon>
        <taxon>Chitinophagaceae</taxon>
        <taxon>Taibaiella</taxon>
    </lineage>
</organism>
<keyword evidence="2" id="KW-1185">Reference proteome</keyword>
<comment type="caution">
    <text evidence="1">The sequence shown here is derived from an EMBL/GenBank/DDBJ whole genome shotgun (WGS) entry which is preliminary data.</text>
</comment>
<reference evidence="1 2" key="1">
    <citation type="submission" date="2019-09" db="EMBL/GenBank/DDBJ databases">
        <title>Genome sequence and assembly of Taibaiella sp.</title>
        <authorList>
            <person name="Chhetri G."/>
        </authorList>
    </citation>
    <scope>NUCLEOTIDE SEQUENCE [LARGE SCALE GENOMIC DNA]</scope>
    <source>
        <strain evidence="1 2">KVB11</strain>
    </source>
</reference>